<accession>A4BNP7</accession>
<evidence type="ECO:0000256" key="6">
    <source>
        <dbReference type="SAM" id="Phobius"/>
    </source>
</evidence>
<feature type="transmembrane region" description="Helical" evidence="6">
    <location>
        <begin position="420"/>
        <end position="442"/>
    </location>
</feature>
<name>A4BNP7_9GAMM</name>
<dbReference type="AlphaFoldDB" id="A4BNP7"/>
<dbReference type="PANTHER" id="PTHR12778">
    <property type="entry name" value="SOLUTE CARRIER FAMILY 33 ACETYL-COA TRANSPORTER -RELATED"/>
    <property type="match status" value="1"/>
</dbReference>
<dbReference type="Pfam" id="PF07690">
    <property type="entry name" value="MFS_1"/>
    <property type="match status" value="1"/>
</dbReference>
<keyword evidence="5 6" id="KW-0472">Membrane</keyword>
<keyword evidence="4 6" id="KW-1133">Transmembrane helix</keyword>
<feature type="transmembrane region" description="Helical" evidence="6">
    <location>
        <begin position="23"/>
        <end position="48"/>
    </location>
</feature>
<reference evidence="7 8" key="1">
    <citation type="submission" date="2006-02" db="EMBL/GenBank/DDBJ databases">
        <authorList>
            <person name="Waterbury J."/>
            <person name="Ferriera S."/>
            <person name="Johnson J."/>
            <person name="Kravitz S."/>
            <person name="Halpern A."/>
            <person name="Remington K."/>
            <person name="Beeson K."/>
            <person name="Tran B."/>
            <person name="Rogers Y.-H."/>
            <person name="Friedman R."/>
            <person name="Venter J.C."/>
        </authorList>
    </citation>
    <scope>NUCLEOTIDE SEQUENCE [LARGE SCALE GENOMIC DNA]</scope>
    <source>
        <strain evidence="7 8">Nb-231</strain>
    </source>
</reference>
<dbReference type="NCBIfam" id="TIGR00901">
    <property type="entry name" value="2A0125"/>
    <property type="match status" value="1"/>
</dbReference>
<comment type="subcellular location">
    <subcellularLocation>
        <location evidence="1">Membrane</location>
        <topology evidence="1">Multi-pass membrane protein</topology>
    </subcellularLocation>
</comment>
<dbReference type="GO" id="GO:0016020">
    <property type="term" value="C:membrane"/>
    <property type="evidence" value="ECO:0007669"/>
    <property type="project" value="UniProtKB-SubCell"/>
</dbReference>
<keyword evidence="3 6" id="KW-0812">Transmembrane</keyword>
<sequence length="478" mass="51351">MASVTPGVCNWRAALGIYLRRSVITMVFLGFSAGLPFMLIFATLTVWLRETGVDHTEIGFFSWLGVTYSIKVLWAPVIDHLSVPGLTRLLGKRRSWMLAGQIGIAAGLLGISCIDPAADLRVLAGFGFIVAFCSATQDIAVDAFRIEAEEEIYQGAMAATYQIGYRIANVVSYTGVLYLASIGSWHMAYQVMAGLMLLGMATVLLSREPEHPPRAVVGLVKRPVGTVVMRTERIRYGLHTFSAWFGGAVIAPLVDFFARNGWLALAILAFIGCFRISDIAMASMANPLYIDLGFSKPQIANISGVYGLCMTLLGAMVGGTVVVRYGLMRPLLLAAILASSTNVLFAYLAVQGKSMGLLTLTISADNLSGGFAGAVFIAYLSSLTNTMYTATQYALFSSLMTLPGKLVSGFSGMVVDAQGYAAFFLYTALLGVPAIVLVTYLLRRSETGARALPAARQNSVSLRRPTNREAIQAKEQSS</sequence>
<dbReference type="Proteomes" id="UP000003374">
    <property type="component" value="Unassembled WGS sequence"/>
</dbReference>
<dbReference type="InterPro" id="IPR004752">
    <property type="entry name" value="AmpG_permease/AT-1"/>
</dbReference>
<dbReference type="HOGENOM" id="CLU_029352_1_1_6"/>
<dbReference type="InterPro" id="IPR011701">
    <property type="entry name" value="MFS"/>
</dbReference>
<evidence type="ECO:0000256" key="3">
    <source>
        <dbReference type="ARBA" id="ARBA00022692"/>
    </source>
</evidence>
<feature type="transmembrane region" description="Helical" evidence="6">
    <location>
        <begin position="95"/>
        <end position="117"/>
    </location>
</feature>
<feature type="transmembrane region" description="Helical" evidence="6">
    <location>
        <begin position="357"/>
        <end position="380"/>
    </location>
</feature>
<feature type="transmembrane region" description="Helical" evidence="6">
    <location>
        <begin position="331"/>
        <end position="350"/>
    </location>
</feature>
<dbReference type="SUPFAM" id="SSF103473">
    <property type="entry name" value="MFS general substrate transporter"/>
    <property type="match status" value="1"/>
</dbReference>
<protein>
    <submittedName>
        <fullName evidence="7">Putative transport transmembrane protein</fullName>
    </submittedName>
</protein>
<dbReference type="EMBL" id="AAOF01000002">
    <property type="protein sequence ID" value="EAR22846.1"/>
    <property type="molecule type" value="Genomic_DNA"/>
</dbReference>
<dbReference type="GO" id="GO:0022857">
    <property type="term" value="F:transmembrane transporter activity"/>
    <property type="evidence" value="ECO:0007669"/>
    <property type="project" value="InterPro"/>
</dbReference>
<evidence type="ECO:0000256" key="1">
    <source>
        <dbReference type="ARBA" id="ARBA00004141"/>
    </source>
</evidence>
<comment type="caution">
    <text evidence="7">The sequence shown here is derived from an EMBL/GenBank/DDBJ whole genome shotgun (WGS) entry which is preliminary data.</text>
</comment>
<dbReference type="InterPro" id="IPR036259">
    <property type="entry name" value="MFS_trans_sf"/>
</dbReference>
<feature type="transmembrane region" description="Helical" evidence="6">
    <location>
        <begin position="236"/>
        <end position="257"/>
    </location>
</feature>
<proteinExistence type="predicted"/>
<feature type="transmembrane region" description="Helical" evidence="6">
    <location>
        <begin position="305"/>
        <end position="325"/>
    </location>
</feature>
<dbReference type="eggNOG" id="COG2814">
    <property type="taxonomic scope" value="Bacteria"/>
</dbReference>
<feature type="transmembrane region" description="Helical" evidence="6">
    <location>
        <begin position="163"/>
        <end position="181"/>
    </location>
</feature>
<dbReference type="Gene3D" id="1.20.1250.20">
    <property type="entry name" value="MFS general substrate transporter like domains"/>
    <property type="match status" value="2"/>
</dbReference>
<keyword evidence="8" id="KW-1185">Reference proteome</keyword>
<feature type="transmembrane region" description="Helical" evidence="6">
    <location>
        <begin position="60"/>
        <end position="83"/>
    </location>
</feature>
<dbReference type="STRING" id="314278.NB231_10348"/>
<dbReference type="OrthoDB" id="9787815at2"/>
<dbReference type="RefSeq" id="WP_005002249.1">
    <property type="nucleotide sequence ID" value="NZ_CH672427.1"/>
</dbReference>
<feature type="transmembrane region" description="Helical" evidence="6">
    <location>
        <begin position="263"/>
        <end position="284"/>
    </location>
</feature>
<evidence type="ECO:0000313" key="8">
    <source>
        <dbReference type="Proteomes" id="UP000003374"/>
    </source>
</evidence>
<evidence type="ECO:0000313" key="7">
    <source>
        <dbReference type="EMBL" id="EAR22846.1"/>
    </source>
</evidence>
<evidence type="ECO:0000256" key="4">
    <source>
        <dbReference type="ARBA" id="ARBA00022989"/>
    </source>
</evidence>
<keyword evidence="2" id="KW-0813">Transport</keyword>
<evidence type="ECO:0000256" key="2">
    <source>
        <dbReference type="ARBA" id="ARBA00022448"/>
    </source>
</evidence>
<evidence type="ECO:0000256" key="5">
    <source>
        <dbReference type="ARBA" id="ARBA00023136"/>
    </source>
</evidence>
<gene>
    <name evidence="7" type="ORF">NB231_10348</name>
</gene>
<organism evidence="7 8">
    <name type="scientific">Nitrococcus mobilis Nb-231</name>
    <dbReference type="NCBI Taxonomy" id="314278"/>
    <lineage>
        <taxon>Bacteria</taxon>
        <taxon>Pseudomonadati</taxon>
        <taxon>Pseudomonadota</taxon>
        <taxon>Gammaproteobacteria</taxon>
        <taxon>Chromatiales</taxon>
        <taxon>Ectothiorhodospiraceae</taxon>
        <taxon>Nitrococcus</taxon>
    </lineage>
</organism>
<dbReference type="PANTHER" id="PTHR12778:SF10">
    <property type="entry name" value="MAJOR FACILITATOR SUPERFAMILY DOMAIN-CONTAINING PROTEIN 3"/>
    <property type="match status" value="1"/>
</dbReference>